<gene>
    <name evidence="1" type="ORF">GKZ27_07360</name>
</gene>
<reference evidence="1 2" key="1">
    <citation type="submission" date="2019-12" db="EMBL/GenBank/DDBJ databases">
        <title>Microbes associate with the intestines of laboratory mice.</title>
        <authorList>
            <person name="Navarre W."/>
            <person name="Wong E."/>
        </authorList>
    </citation>
    <scope>NUCLEOTIDE SEQUENCE [LARGE SCALE GENOMIC DNA]</scope>
    <source>
        <strain evidence="1 2">NM66_B29</strain>
    </source>
</reference>
<dbReference type="Proteomes" id="UP000463388">
    <property type="component" value="Unassembled WGS sequence"/>
</dbReference>
<dbReference type="OrthoDB" id="9813772at2"/>
<protein>
    <submittedName>
        <fullName evidence="1">DUF3990 domain-containing protein</fullName>
    </submittedName>
</protein>
<dbReference type="AlphaFoldDB" id="A0A6N8JR20"/>
<accession>A0A6N8JR20</accession>
<proteinExistence type="predicted"/>
<comment type="caution">
    <text evidence="1">The sequence shown here is derived from an EMBL/GenBank/DDBJ whole genome shotgun (WGS) entry which is preliminary data.</text>
</comment>
<dbReference type="EMBL" id="WSRR01000017">
    <property type="protein sequence ID" value="MVX61270.1"/>
    <property type="molecule type" value="Genomic_DNA"/>
</dbReference>
<dbReference type="InterPro" id="IPR025051">
    <property type="entry name" value="DUF3990"/>
</dbReference>
<organism evidence="1 2">
    <name type="scientific">Adlercreutzia mucosicola</name>
    <dbReference type="NCBI Taxonomy" id="580026"/>
    <lineage>
        <taxon>Bacteria</taxon>
        <taxon>Bacillati</taxon>
        <taxon>Actinomycetota</taxon>
        <taxon>Coriobacteriia</taxon>
        <taxon>Eggerthellales</taxon>
        <taxon>Eggerthellaceae</taxon>
        <taxon>Adlercreutzia</taxon>
    </lineage>
</organism>
<evidence type="ECO:0000313" key="1">
    <source>
        <dbReference type="EMBL" id="MVX61270.1"/>
    </source>
</evidence>
<evidence type="ECO:0000313" key="2">
    <source>
        <dbReference type="Proteomes" id="UP000463388"/>
    </source>
</evidence>
<name>A0A6N8JR20_9ACTN</name>
<dbReference type="RefSeq" id="WP_160346347.1">
    <property type="nucleotide sequence ID" value="NZ_WSRR01000017.1"/>
</dbReference>
<keyword evidence="2" id="KW-1185">Reference proteome</keyword>
<sequence>MRVYHASDCVVSSPDTEHSRDNLDFGRGFYVTTIKEQAVSYAQRFLRRGRKAYVGEYGLDEDALASLVVLEFSAYDEQWLDFVMACRGGADDTSWDVVMGGIANDRVFTTVDLYFAGEITKDEALGRLTYVKPNDQLCFRTQRAIDRALRFCGAEELS</sequence>
<dbReference type="Pfam" id="PF13151">
    <property type="entry name" value="DUF3990"/>
    <property type="match status" value="1"/>
</dbReference>